<keyword evidence="4" id="KW-0620">Polyamine biosynthesis</keyword>
<evidence type="ECO:0000313" key="6">
    <source>
        <dbReference type="Proteomes" id="UP000789706"/>
    </source>
</evidence>
<comment type="pathway">
    <text evidence="1">Amine and polyamine biosynthesis; S-adenosylmethioninamine biosynthesis; S-adenosylmethioninamine from S-adenosyl-L-methionine: step 1/1.</text>
</comment>
<accession>A0A9N8Z8V4</accession>
<dbReference type="PANTHER" id="PTHR11570">
    <property type="entry name" value="S-ADENOSYLMETHIONINE DECARBOXYLASE"/>
    <property type="match status" value="1"/>
</dbReference>
<reference evidence="5" key="1">
    <citation type="submission" date="2021-06" db="EMBL/GenBank/DDBJ databases">
        <authorList>
            <person name="Kallberg Y."/>
            <person name="Tangrot J."/>
            <person name="Rosling A."/>
        </authorList>
    </citation>
    <scope>NUCLEOTIDE SEQUENCE</scope>
    <source>
        <strain evidence="5">AZ414A</strain>
    </source>
</reference>
<dbReference type="SUPFAM" id="SSF56276">
    <property type="entry name" value="S-adenosylmethionine decarboxylase"/>
    <property type="match status" value="1"/>
</dbReference>
<dbReference type="Proteomes" id="UP000789706">
    <property type="component" value="Unassembled WGS sequence"/>
</dbReference>
<proteinExistence type="inferred from homology"/>
<dbReference type="GO" id="GO:0004014">
    <property type="term" value="F:adenosylmethionine decarboxylase activity"/>
    <property type="evidence" value="ECO:0007669"/>
    <property type="project" value="InterPro"/>
</dbReference>
<dbReference type="GO" id="GO:0006597">
    <property type="term" value="P:spermine biosynthetic process"/>
    <property type="evidence" value="ECO:0007669"/>
    <property type="project" value="TreeGrafter"/>
</dbReference>
<keyword evidence="3" id="KW-0745">Spermidine biosynthesis</keyword>
<keyword evidence="6" id="KW-1185">Reference proteome</keyword>
<evidence type="ECO:0000256" key="4">
    <source>
        <dbReference type="ARBA" id="ARBA00023115"/>
    </source>
</evidence>
<organism evidence="5 6">
    <name type="scientific">Diversispora eburnea</name>
    <dbReference type="NCBI Taxonomy" id="1213867"/>
    <lineage>
        <taxon>Eukaryota</taxon>
        <taxon>Fungi</taxon>
        <taxon>Fungi incertae sedis</taxon>
        <taxon>Mucoromycota</taxon>
        <taxon>Glomeromycotina</taxon>
        <taxon>Glomeromycetes</taxon>
        <taxon>Diversisporales</taxon>
        <taxon>Diversisporaceae</taxon>
        <taxon>Diversispora</taxon>
    </lineage>
</organism>
<dbReference type="OrthoDB" id="1068353at2759"/>
<comment type="similarity">
    <text evidence="2">Belongs to the eukaryotic AdoMetDC family.</text>
</comment>
<dbReference type="GO" id="GO:0008295">
    <property type="term" value="P:spermidine biosynthetic process"/>
    <property type="evidence" value="ECO:0007669"/>
    <property type="project" value="UniProtKB-KW"/>
</dbReference>
<evidence type="ECO:0000256" key="1">
    <source>
        <dbReference type="ARBA" id="ARBA00004911"/>
    </source>
</evidence>
<dbReference type="InterPro" id="IPR016067">
    <property type="entry name" value="S-AdoMet_deCO2ase_core"/>
</dbReference>
<dbReference type="AlphaFoldDB" id="A0A9N8Z8V4"/>
<protein>
    <submittedName>
        <fullName evidence="5">9980_t:CDS:1</fullName>
    </submittedName>
</protein>
<dbReference type="EMBL" id="CAJVPK010000242">
    <property type="protein sequence ID" value="CAG8481317.1"/>
    <property type="molecule type" value="Genomic_DNA"/>
</dbReference>
<evidence type="ECO:0000256" key="3">
    <source>
        <dbReference type="ARBA" id="ARBA00023066"/>
    </source>
</evidence>
<gene>
    <name evidence="5" type="ORF">DEBURN_LOCUS3679</name>
</gene>
<dbReference type="Gene3D" id="3.60.90.10">
    <property type="entry name" value="S-adenosylmethionine decarboxylase"/>
    <property type="match status" value="1"/>
</dbReference>
<evidence type="ECO:0000313" key="5">
    <source>
        <dbReference type="EMBL" id="CAG8481317.1"/>
    </source>
</evidence>
<dbReference type="GO" id="GO:0005829">
    <property type="term" value="C:cytosol"/>
    <property type="evidence" value="ECO:0007669"/>
    <property type="project" value="TreeGrafter"/>
</dbReference>
<dbReference type="Pfam" id="PF01536">
    <property type="entry name" value="SAM_decarbox"/>
    <property type="match status" value="1"/>
</dbReference>
<sequence length="266" mass="31198">MFVYPHKLILKTCGTTTLLAAIPRLLEIVSQYCNCRKIWRVFYSRKSFMFPERQLHPHKDWKDEVAYLDQHFAAYTVGKVNDDHCHNNRNNHKYHDDDQTIEILMTELSPATIRKFYRKPVDEDSGGKGGTRIDRETGLINLYPSALLDSYLFEPCGYSSNGLLKDNYFNIHVTPEVDCSYASFETNIFENHEKIPNLINQVINIFEPRKFTVTVFNTNTPNTDKKLLISSISNFWGYVRKDKILYEFDGYDLIFGHFEREKNVKI</sequence>
<evidence type="ECO:0000256" key="2">
    <source>
        <dbReference type="ARBA" id="ARBA00008466"/>
    </source>
</evidence>
<name>A0A9N8Z8V4_9GLOM</name>
<dbReference type="InterPro" id="IPR048283">
    <property type="entry name" value="AdoMetDC-like"/>
</dbReference>
<comment type="caution">
    <text evidence="5">The sequence shown here is derived from an EMBL/GenBank/DDBJ whole genome shotgun (WGS) entry which is preliminary data.</text>
</comment>
<dbReference type="PANTHER" id="PTHR11570:SF0">
    <property type="entry name" value="S-ADENOSYLMETHIONINE DECARBOXYLASE PROENZYME"/>
    <property type="match status" value="1"/>
</dbReference>